<accession>A0A2Z6S0R1</accession>
<comment type="caution">
    <text evidence="1">The sequence shown here is derived from an EMBL/GenBank/DDBJ whole genome shotgun (WGS) entry which is preliminary data.</text>
</comment>
<gene>
    <name evidence="1" type="ORF">RclHR1_30400002</name>
</gene>
<dbReference type="EMBL" id="BEXD01002270">
    <property type="protein sequence ID" value="GBB97698.1"/>
    <property type="molecule type" value="Genomic_DNA"/>
</dbReference>
<keyword evidence="2" id="KW-1185">Reference proteome</keyword>
<dbReference type="AlphaFoldDB" id="A0A2Z6S0R1"/>
<protein>
    <submittedName>
        <fullName evidence="1">Uncharacterized protein</fullName>
    </submittedName>
</protein>
<proteinExistence type="predicted"/>
<reference evidence="1 2" key="1">
    <citation type="submission" date="2017-11" db="EMBL/GenBank/DDBJ databases">
        <title>The genome of Rhizophagus clarus HR1 reveals common genetic basis of auxotrophy among arbuscular mycorrhizal fungi.</title>
        <authorList>
            <person name="Kobayashi Y."/>
        </authorList>
    </citation>
    <scope>NUCLEOTIDE SEQUENCE [LARGE SCALE GENOMIC DNA]</scope>
    <source>
        <strain evidence="1 2">HR1</strain>
    </source>
</reference>
<dbReference type="Proteomes" id="UP000247702">
    <property type="component" value="Unassembled WGS sequence"/>
</dbReference>
<organism evidence="1 2">
    <name type="scientific">Rhizophagus clarus</name>
    <dbReference type="NCBI Taxonomy" id="94130"/>
    <lineage>
        <taxon>Eukaryota</taxon>
        <taxon>Fungi</taxon>
        <taxon>Fungi incertae sedis</taxon>
        <taxon>Mucoromycota</taxon>
        <taxon>Glomeromycotina</taxon>
        <taxon>Glomeromycetes</taxon>
        <taxon>Glomerales</taxon>
        <taxon>Glomeraceae</taxon>
        <taxon>Rhizophagus</taxon>
    </lineage>
</organism>
<name>A0A2Z6S0R1_9GLOM</name>
<evidence type="ECO:0000313" key="1">
    <source>
        <dbReference type="EMBL" id="GBB97698.1"/>
    </source>
</evidence>
<sequence>MQPWTSFQRFRTPLEADYDISKVWNSLEMDQYFENPELFRGGLVQNSLEVDWYFEGSELFRSGPVQNSLEADRLDSLLQKTIKVRNFNPKWTRIFRKSESSNLKQTRLEHHFETDQICGFRIPSGLNFEGSWISGSFLKHNLK</sequence>
<evidence type="ECO:0000313" key="2">
    <source>
        <dbReference type="Proteomes" id="UP000247702"/>
    </source>
</evidence>